<protein>
    <submittedName>
        <fullName evidence="1">Uncharacterized protein</fullName>
    </submittedName>
</protein>
<keyword evidence="2" id="KW-1185">Reference proteome</keyword>
<name>A0A1H7NPA4_9PROT</name>
<proteinExistence type="predicted"/>
<dbReference type="OrthoDB" id="8565058at2"/>
<evidence type="ECO:0000313" key="2">
    <source>
        <dbReference type="Proteomes" id="UP000198620"/>
    </source>
</evidence>
<accession>A0A1H7NPA4</accession>
<dbReference type="RefSeq" id="WP_143053081.1">
    <property type="nucleotide sequence ID" value="NZ_FOBH01000007.1"/>
</dbReference>
<reference evidence="1 2" key="1">
    <citation type="submission" date="2016-10" db="EMBL/GenBank/DDBJ databases">
        <authorList>
            <person name="de Groot N.N."/>
        </authorList>
    </citation>
    <scope>NUCLEOTIDE SEQUENCE [LARGE SCALE GENOMIC DNA]</scope>
    <source>
        <strain evidence="1 2">Nv1</strain>
    </source>
</reference>
<organism evidence="1 2">
    <name type="scientific">Nitrosovibrio tenuis</name>
    <dbReference type="NCBI Taxonomy" id="1233"/>
    <lineage>
        <taxon>Bacteria</taxon>
        <taxon>Pseudomonadati</taxon>
        <taxon>Pseudomonadota</taxon>
        <taxon>Betaproteobacteria</taxon>
        <taxon>Nitrosomonadales</taxon>
        <taxon>Nitrosomonadaceae</taxon>
        <taxon>Nitrosovibrio</taxon>
    </lineage>
</organism>
<dbReference type="EMBL" id="FOBH01000007">
    <property type="protein sequence ID" value="SEL24838.1"/>
    <property type="molecule type" value="Genomic_DNA"/>
</dbReference>
<gene>
    <name evidence="1" type="ORF">SAMN05216387_10777</name>
</gene>
<dbReference type="AlphaFoldDB" id="A0A1H7NPA4"/>
<dbReference type="Proteomes" id="UP000198620">
    <property type="component" value="Unassembled WGS sequence"/>
</dbReference>
<sequence>MSKCVTYVRDTEGKIERKPTVITSCPDDSMEPYKYEEPLVGFPESKVYWANEVGPSVGIAPMTS</sequence>
<evidence type="ECO:0000313" key="1">
    <source>
        <dbReference type="EMBL" id="SEL24838.1"/>
    </source>
</evidence>